<dbReference type="EMBL" id="LSSK01000113">
    <property type="protein sequence ID" value="OMH85069.1"/>
    <property type="molecule type" value="Genomic_DNA"/>
</dbReference>
<sequence>MCTRFCGTYPHGSGNLRGYDGNTNTHEDVSLEPFKQCGSVLTKKNLGCPAFSTLRDFFIGYPFLPPET</sequence>
<dbReference type="AlphaFoldDB" id="A0A1R1PVV8"/>
<organism evidence="1 2">
    <name type="scientific">Zancudomyces culisetae</name>
    <name type="common">Gut fungus</name>
    <name type="synonym">Smittium culisetae</name>
    <dbReference type="NCBI Taxonomy" id="1213189"/>
    <lineage>
        <taxon>Eukaryota</taxon>
        <taxon>Fungi</taxon>
        <taxon>Fungi incertae sedis</taxon>
        <taxon>Zoopagomycota</taxon>
        <taxon>Kickxellomycotina</taxon>
        <taxon>Harpellomycetes</taxon>
        <taxon>Harpellales</taxon>
        <taxon>Legeriomycetaceae</taxon>
        <taxon>Zancudomyces</taxon>
    </lineage>
</organism>
<gene>
    <name evidence="1" type="ORF">AX774_g1395</name>
</gene>
<name>A0A1R1PVV8_ZANCU</name>
<evidence type="ECO:0000313" key="2">
    <source>
        <dbReference type="Proteomes" id="UP000188320"/>
    </source>
</evidence>
<comment type="caution">
    <text evidence="1">The sequence shown here is derived from an EMBL/GenBank/DDBJ whole genome shotgun (WGS) entry which is preliminary data.</text>
</comment>
<protein>
    <submittedName>
        <fullName evidence="1">Uncharacterized protein</fullName>
    </submittedName>
</protein>
<evidence type="ECO:0000313" key="1">
    <source>
        <dbReference type="EMBL" id="OMH85069.1"/>
    </source>
</evidence>
<keyword evidence="2" id="KW-1185">Reference proteome</keyword>
<reference evidence="2" key="1">
    <citation type="submission" date="2017-01" db="EMBL/GenBank/DDBJ databases">
        <authorList>
            <person name="Wang Y."/>
            <person name="White M."/>
            <person name="Kvist S."/>
            <person name="Moncalvo J.-M."/>
        </authorList>
    </citation>
    <scope>NUCLEOTIDE SEQUENCE [LARGE SCALE GENOMIC DNA]</scope>
    <source>
        <strain evidence="2">COL-18-3</strain>
    </source>
</reference>
<accession>A0A1R1PVV8</accession>
<dbReference type="Proteomes" id="UP000188320">
    <property type="component" value="Unassembled WGS sequence"/>
</dbReference>
<proteinExistence type="predicted"/>